<evidence type="ECO:0000313" key="2">
    <source>
        <dbReference type="Proteomes" id="UP000291831"/>
    </source>
</evidence>
<dbReference type="AlphaFoldDB" id="A0A8B3S6Q1"/>
<dbReference type="Proteomes" id="UP000291831">
    <property type="component" value="Unassembled WGS sequence"/>
</dbReference>
<protein>
    <submittedName>
        <fullName evidence="1">Uncharacterized protein</fullName>
    </submittedName>
</protein>
<organism evidence="1 2">
    <name type="scientific">Candidatus Argoarchaeum ethanivorans</name>
    <dbReference type="NCBI Taxonomy" id="2608793"/>
    <lineage>
        <taxon>Archaea</taxon>
        <taxon>Methanobacteriati</taxon>
        <taxon>Methanobacteriota</taxon>
        <taxon>Stenosarchaea group</taxon>
        <taxon>Methanomicrobia</taxon>
        <taxon>Methanosarcinales</taxon>
        <taxon>Methanosarcinales incertae sedis</taxon>
        <taxon>GOM Arc I cluster</taxon>
        <taxon>Candidatus Argoarchaeum</taxon>
    </lineage>
</organism>
<accession>A0A8B3S6Q1</accession>
<evidence type="ECO:0000313" key="1">
    <source>
        <dbReference type="EMBL" id="RZB32936.1"/>
    </source>
</evidence>
<dbReference type="EMBL" id="RPGO01000004">
    <property type="protein sequence ID" value="RZB32936.1"/>
    <property type="molecule type" value="Genomic_DNA"/>
</dbReference>
<proteinExistence type="predicted"/>
<name>A0A8B3S6Q1_9EURY</name>
<reference evidence="2" key="1">
    <citation type="submission" date="2019-01" db="EMBL/GenBank/DDBJ databases">
        <title>Anaerobic oxidation of ethane by archaea from a marine hydrocarbon seep.</title>
        <authorList>
            <person name="Musat F."/>
        </authorList>
    </citation>
    <scope>NUCLEOTIDE SEQUENCE [LARGE SCALE GENOMIC DNA]</scope>
</reference>
<sequence>MKKKIISGLITIVLIALSVTVTTGSNAATQPTQSALGDVANWMHFGYDNSYTAYNPVESTIDITNVAKYPIMGLPLKCGVW</sequence>
<comment type="caution">
    <text evidence="1">The sequence shown here is derived from an EMBL/GenBank/DDBJ whole genome shotgun (WGS) entry which is preliminary data.</text>
</comment>
<gene>
    <name evidence="1" type="ORF">AEth_00282</name>
</gene>